<evidence type="ECO:0000259" key="4">
    <source>
        <dbReference type="SMART" id="SM00854"/>
    </source>
</evidence>
<dbReference type="InterPro" id="IPR019079">
    <property type="entry name" value="Capsule_synth_CapA"/>
</dbReference>
<dbReference type="Proteomes" id="UP000029507">
    <property type="component" value="Chromosome"/>
</dbReference>
<feature type="region of interest" description="Disordered" evidence="2">
    <location>
        <begin position="53"/>
        <end position="166"/>
    </location>
</feature>
<accession>A0A089LPR6</accession>
<comment type="similarity">
    <text evidence="1">Belongs to the CapA family.</text>
</comment>
<dbReference type="EMBL" id="CP009286">
    <property type="protein sequence ID" value="AIQ63516.1"/>
    <property type="molecule type" value="Genomic_DNA"/>
</dbReference>
<dbReference type="OrthoDB" id="9810906at2"/>
<feature type="domain" description="Capsule synthesis protein CapA" evidence="4">
    <location>
        <begin position="177"/>
        <end position="416"/>
    </location>
</feature>
<dbReference type="PANTHER" id="PTHR33393">
    <property type="entry name" value="POLYGLUTAMINE SYNTHESIS ACCESSORY PROTEIN RV0574C-RELATED"/>
    <property type="match status" value="1"/>
</dbReference>
<feature type="compositionally biased region" description="Low complexity" evidence="2">
    <location>
        <begin position="73"/>
        <end position="133"/>
    </location>
</feature>
<name>A0A089LPR6_9BACL</name>
<evidence type="ECO:0000256" key="2">
    <source>
        <dbReference type="SAM" id="MobiDB-lite"/>
    </source>
</evidence>
<dbReference type="InterPro" id="IPR029052">
    <property type="entry name" value="Metallo-depent_PP-like"/>
</dbReference>
<keyword evidence="6" id="KW-1185">Reference proteome</keyword>
<dbReference type="InterPro" id="IPR052169">
    <property type="entry name" value="CW_Biosynth-Accessory"/>
</dbReference>
<proteinExistence type="inferred from homology"/>
<dbReference type="PANTHER" id="PTHR33393:SF13">
    <property type="entry name" value="PGA BIOSYNTHESIS PROTEIN CAPA"/>
    <property type="match status" value="1"/>
</dbReference>
<protein>
    <recommendedName>
        <fullName evidence="4">Capsule synthesis protein CapA domain-containing protein</fullName>
    </recommendedName>
</protein>
<dbReference type="STRING" id="169760.PSTEL_10920"/>
<dbReference type="RefSeq" id="WP_038695109.1">
    <property type="nucleotide sequence ID" value="NZ_CP009286.1"/>
</dbReference>
<dbReference type="SUPFAM" id="SSF56300">
    <property type="entry name" value="Metallo-dependent phosphatases"/>
    <property type="match status" value="1"/>
</dbReference>
<evidence type="ECO:0000313" key="6">
    <source>
        <dbReference type="Proteomes" id="UP000029507"/>
    </source>
</evidence>
<dbReference type="AlphaFoldDB" id="A0A089LPR6"/>
<evidence type="ECO:0000256" key="1">
    <source>
        <dbReference type="ARBA" id="ARBA00005662"/>
    </source>
</evidence>
<dbReference type="CDD" id="cd07381">
    <property type="entry name" value="MPP_CapA"/>
    <property type="match status" value="1"/>
</dbReference>
<feature type="transmembrane region" description="Helical" evidence="3">
    <location>
        <begin position="21"/>
        <end position="43"/>
    </location>
</feature>
<reference evidence="5 6" key="1">
    <citation type="submission" date="2014-08" db="EMBL/GenBank/DDBJ databases">
        <title>Comparative genomics of the Paenibacillus odorifer group.</title>
        <authorList>
            <person name="den Bakker H.C."/>
            <person name="Tsai Y.-C."/>
            <person name="Martin N."/>
            <person name="Korlach J."/>
            <person name="Wiedmann M."/>
        </authorList>
    </citation>
    <scope>NUCLEOTIDE SEQUENCE [LARGE SCALE GENOMIC DNA]</scope>
    <source>
        <strain evidence="5 6">DSM 14472</strain>
    </source>
</reference>
<keyword evidence="3" id="KW-0472">Membrane</keyword>
<evidence type="ECO:0000256" key="3">
    <source>
        <dbReference type="SAM" id="Phobius"/>
    </source>
</evidence>
<sequence length="488" mass="50419">MYSPRSSKKRSKTTRKQRRSRIWSWINISLMVLITILLIYYFYSGNARVDGAPPDSGAQETPAAAVSPPPQASPAASAIAAAPSPSPKATAKPSPAAASPAAAPSAEASPSAAPPASADQAADATASEASPSPADTPQTPADAGEAPASADAAPPDEGSGGVGEIAGLPAGEKGAVTISFAGDVMFAGKVGELLGKQGYGYPYGALNGLFQRDDLSIVNLETPVTTRGTAANKTYVYQSSPQALGPLKAAGIDAVNLANNHTLDKGEQGLLDTLNNLNKAGIPYVGAGKNASEAYSAQYFKRNGVMIALLGFTRVMPEASWAAGKSKPGVASAYSLDAAVQAIAAAKKKADIVAVVVHWGQERVDNYSELQQSMGHIFIDAGADLVIGGHPHVLQGIEPYKGKWIAYSTGNFIFTRSATKTTWESAVFQAKCTTTGQCSMKLVPVDAELGRPVPMNATSSQALLKRMESLSVGRVKISKDGMVTEAGR</sequence>
<gene>
    <name evidence="5" type="ORF">PSTEL_10920</name>
</gene>
<dbReference type="KEGG" id="pste:PSTEL_10920"/>
<dbReference type="SMART" id="SM00854">
    <property type="entry name" value="PGA_cap"/>
    <property type="match status" value="1"/>
</dbReference>
<organism evidence="5 6">
    <name type="scientific">Paenibacillus stellifer</name>
    <dbReference type="NCBI Taxonomy" id="169760"/>
    <lineage>
        <taxon>Bacteria</taxon>
        <taxon>Bacillati</taxon>
        <taxon>Bacillota</taxon>
        <taxon>Bacilli</taxon>
        <taxon>Bacillales</taxon>
        <taxon>Paenibacillaceae</taxon>
        <taxon>Paenibacillus</taxon>
    </lineage>
</organism>
<keyword evidence="3" id="KW-0812">Transmembrane</keyword>
<dbReference type="Pfam" id="PF09587">
    <property type="entry name" value="PGA_cap"/>
    <property type="match status" value="1"/>
</dbReference>
<evidence type="ECO:0000313" key="5">
    <source>
        <dbReference type="EMBL" id="AIQ63516.1"/>
    </source>
</evidence>
<dbReference type="Gene3D" id="3.60.21.10">
    <property type="match status" value="1"/>
</dbReference>
<dbReference type="HOGENOM" id="CLU_038823_2_4_9"/>
<keyword evidence="3" id="KW-1133">Transmembrane helix</keyword>
<feature type="compositionally biased region" description="Low complexity" evidence="2">
    <location>
        <begin position="140"/>
        <end position="157"/>
    </location>
</feature>